<protein>
    <recommendedName>
        <fullName evidence="1">AbiEi antitoxin N-terminal domain-containing protein</fullName>
    </recommendedName>
</protein>
<proteinExistence type="predicted"/>
<dbReference type="Pfam" id="PF13338">
    <property type="entry name" value="AbiEi_4"/>
    <property type="match status" value="1"/>
</dbReference>
<name>A0A068TKK8_STREE</name>
<feature type="domain" description="AbiEi antitoxin N-terminal" evidence="1">
    <location>
        <begin position="25"/>
        <end position="71"/>
    </location>
</feature>
<organism evidence="2">
    <name type="scientific">Streptococcus pneumoniae</name>
    <dbReference type="NCBI Taxonomy" id="1313"/>
    <lineage>
        <taxon>Bacteria</taxon>
        <taxon>Bacillati</taxon>
        <taxon>Bacillota</taxon>
        <taxon>Bacilli</taxon>
        <taxon>Lactobacillales</taxon>
        <taxon>Streptococcaceae</taxon>
        <taxon>Streptococcus</taxon>
    </lineage>
</organism>
<dbReference type="AlphaFoldDB" id="A0A068TKK8"/>
<reference evidence="2" key="1">
    <citation type="journal article" date="2014" name="Antimicrob. Agents Chemother.">
        <title>Tn5253 Family Integrative and Conjugative Elements Carrying mef(I) and catQ Determinants in Streptococcus pneumoniae and Streptococcus pyogenes.</title>
        <authorList>
            <person name="Mingoia M."/>
            <person name="Morici E."/>
            <person name="Morroni G."/>
            <person name="Giovanetti E."/>
            <person name="Del Grosso M."/>
            <person name="Pantosti A."/>
            <person name="Varaldo P.E."/>
        </authorList>
    </citation>
    <scope>NUCLEOTIDE SEQUENCE</scope>
    <source>
        <strain evidence="2">Spn529</strain>
    </source>
</reference>
<dbReference type="EMBL" id="HG965092">
    <property type="protein sequence ID" value="CDO19429.1"/>
    <property type="molecule type" value="Genomic_DNA"/>
</dbReference>
<dbReference type="InterPro" id="IPR025159">
    <property type="entry name" value="AbiEi_N"/>
</dbReference>
<sequence length="214" mass="25387">MLTYIVDVSILFLRKENDMVDKREKLMNSFNQYGFLTFKQVIDENLHYKTLLKMVTEGKIDAAEKGLYRLPDIYLDEWFVLQYRFPKGIFSLETALWLHGLSLTIPFNMTMSFPYGTNTKNIKEADIRPIILRSHYSEGIIEIERLPGQFIKVYEVERVLVECLRPVHQVDLQIIAPAFKKYFQQNKIHLHKLFYYAQLFKVTDKLQSYTEVLS</sequence>
<evidence type="ECO:0000313" key="2">
    <source>
        <dbReference type="EMBL" id="CDO19429.1"/>
    </source>
</evidence>
<evidence type="ECO:0000259" key="1">
    <source>
        <dbReference type="Pfam" id="PF13338"/>
    </source>
</evidence>
<accession>A0A068TKK8</accession>